<keyword evidence="7" id="KW-0732">Signal</keyword>
<comment type="catalytic activity">
    <reaction evidence="6">
        <text>2 superoxide + 2 H(+) = H2O2 + O2</text>
        <dbReference type="Rhea" id="RHEA:20696"/>
        <dbReference type="ChEBI" id="CHEBI:15378"/>
        <dbReference type="ChEBI" id="CHEBI:15379"/>
        <dbReference type="ChEBI" id="CHEBI:16240"/>
        <dbReference type="ChEBI" id="CHEBI:18421"/>
        <dbReference type="EC" id="1.15.1.1"/>
    </reaction>
</comment>
<keyword evidence="2" id="KW-0479">Metal-binding</keyword>
<feature type="chain" id="PRO_5005788188" description="superoxide dismutase" evidence="7">
    <location>
        <begin position="31"/>
        <end position="276"/>
    </location>
</feature>
<dbReference type="Gene3D" id="2.60.40.200">
    <property type="entry name" value="Superoxide dismutase, copper/zinc binding domain"/>
    <property type="match status" value="1"/>
</dbReference>
<evidence type="ECO:0000259" key="8">
    <source>
        <dbReference type="Pfam" id="PF00080"/>
    </source>
</evidence>
<keyword evidence="4" id="KW-0049">Antioxidant</keyword>
<dbReference type="EMBL" id="CP012526">
    <property type="protein sequence ID" value="ALC47473.1"/>
    <property type="molecule type" value="Genomic_DNA"/>
</dbReference>
<evidence type="ECO:0000256" key="2">
    <source>
        <dbReference type="ARBA" id="ARBA00022723"/>
    </source>
</evidence>
<accession>A0A0M3QYD2</accession>
<reference evidence="9 10" key="1">
    <citation type="submission" date="2015-08" db="EMBL/GenBank/DDBJ databases">
        <title>Ancestral chromatin configuration constrains chromatin evolution on differentiating sex chromosomes in Drosophila.</title>
        <authorList>
            <person name="Zhou Q."/>
            <person name="Bachtrog D."/>
        </authorList>
    </citation>
    <scope>NUCLEOTIDE SEQUENCE [LARGE SCALE GENOMIC DNA]</scope>
    <source>
        <tissue evidence="9">Whole larvae</tissue>
    </source>
</reference>
<dbReference type="SMR" id="A0A0M3QYD2"/>
<dbReference type="Proteomes" id="UP000494163">
    <property type="component" value="Chromosome 3R"/>
</dbReference>
<gene>
    <name evidence="9" type="ORF">Dbus_chr3Rg2223</name>
</gene>
<dbReference type="InterPro" id="IPR024134">
    <property type="entry name" value="SOD_Cu/Zn_/chaperone"/>
</dbReference>
<dbReference type="AlphaFoldDB" id="A0A0M3QYD2"/>
<dbReference type="FunFam" id="2.60.40.200:FF:000010">
    <property type="entry name" value="Copper-zinc superoxide dismutase 1"/>
    <property type="match status" value="1"/>
</dbReference>
<evidence type="ECO:0000256" key="4">
    <source>
        <dbReference type="ARBA" id="ARBA00022862"/>
    </source>
</evidence>
<dbReference type="InterPro" id="IPR036423">
    <property type="entry name" value="SOD-like_Cu/Zn_dom_sf"/>
</dbReference>
<dbReference type="InterPro" id="IPR001424">
    <property type="entry name" value="SOD_Cu_Zn_dom"/>
</dbReference>
<name>A0A0M3QYD2_DROBS</name>
<evidence type="ECO:0000313" key="10">
    <source>
        <dbReference type="Proteomes" id="UP000494163"/>
    </source>
</evidence>
<evidence type="ECO:0000256" key="1">
    <source>
        <dbReference type="ARBA" id="ARBA00012682"/>
    </source>
</evidence>
<dbReference type="GO" id="GO:0005507">
    <property type="term" value="F:copper ion binding"/>
    <property type="evidence" value="ECO:0007669"/>
    <property type="project" value="InterPro"/>
</dbReference>
<proteinExistence type="predicted"/>
<dbReference type="EC" id="1.15.1.1" evidence="1"/>
<evidence type="ECO:0000256" key="5">
    <source>
        <dbReference type="ARBA" id="ARBA00023002"/>
    </source>
</evidence>
<evidence type="ECO:0000256" key="7">
    <source>
        <dbReference type="SAM" id="SignalP"/>
    </source>
</evidence>
<sequence length="276" mass="28938">MQLNGMFNNNPIQALIIVQLFSIIFAPGSAQSVIDRLRPVPANLTPNDDVKVVSGTKVKRYERLTVPLGGLGPAAVIGGGLGAGLLSPLIHPQPAYLGYAYLPQWQAGAKMMGDGDSSGAMGMVTFQQLPYNSDIKVTINMTGLPPGKHALHIHTFGDLSEGCKSTGGQFPNNFLGNLDVKDDGSISAVFMSIYLQLFGFNGIVGRSIVIHSKPIDLNTALNAEVFSSSLAVMPNALAYQNEEISVGAPIACGTISIMSTNIAAPVVNPPPAVPEP</sequence>
<feature type="signal peptide" evidence="7">
    <location>
        <begin position="1"/>
        <end position="30"/>
    </location>
</feature>
<dbReference type="OrthoDB" id="2015551at2759"/>
<feature type="domain" description="Superoxide dismutase copper/zinc binding" evidence="8">
    <location>
        <begin position="122"/>
        <end position="255"/>
    </location>
</feature>
<dbReference type="STRING" id="30019.A0A0M3QYD2"/>
<evidence type="ECO:0000256" key="6">
    <source>
        <dbReference type="ARBA" id="ARBA00049204"/>
    </source>
</evidence>
<evidence type="ECO:0000256" key="3">
    <source>
        <dbReference type="ARBA" id="ARBA00022833"/>
    </source>
</evidence>
<dbReference type="OMA" id="CKSTGPH"/>
<dbReference type="SUPFAM" id="SSF49329">
    <property type="entry name" value="Cu,Zn superoxide dismutase-like"/>
    <property type="match status" value="1"/>
</dbReference>
<dbReference type="PANTHER" id="PTHR10003">
    <property type="entry name" value="SUPEROXIDE DISMUTASE CU-ZN -RELATED"/>
    <property type="match status" value="1"/>
</dbReference>
<protein>
    <recommendedName>
        <fullName evidence="1">superoxide dismutase</fullName>
        <ecNumber evidence="1">1.15.1.1</ecNumber>
    </recommendedName>
</protein>
<keyword evidence="5" id="KW-0560">Oxidoreductase</keyword>
<dbReference type="Pfam" id="PF00080">
    <property type="entry name" value="Sod_Cu"/>
    <property type="match status" value="1"/>
</dbReference>
<dbReference type="GO" id="GO:0004784">
    <property type="term" value="F:superoxide dismutase activity"/>
    <property type="evidence" value="ECO:0007669"/>
    <property type="project" value="UniProtKB-EC"/>
</dbReference>
<keyword evidence="10" id="KW-1185">Reference proteome</keyword>
<keyword evidence="3" id="KW-0862">Zinc</keyword>
<evidence type="ECO:0000313" key="9">
    <source>
        <dbReference type="EMBL" id="ALC47473.1"/>
    </source>
</evidence>
<organism evidence="9 10">
    <name type="scientific">Drosophila busckii</name>
    <name type="common">Fruit fly</name>
    <dbReference type="NCBI Taxonomy" id="30019"/>
    <lineage>
        <taxon>Eukaryota</taxon>
        <taxon>Metazoa</taxon>
        <taxon>Ecdysozoa</taxon>
        <taxon>Arthropoda</taxon>
        <taxon>Hexapoda</taxon>
        <taxon>Insecta</taxon>
        <taxon>Pterygota</taxon>
        <taxon>Neoptera</taxon>
        <taxon>Endopterygota</taxon>
        <taxon>Diptera</taxon>
        <taxon>Brachycera</taxon>
        <taxon>Muscomorpha</taxon>
        <taxon>Ephydroidea</taxon>
        <taxon>Drosophilidae</taxon>
        <taxon>Drosophila</taxon>
    </lineage>
</organism>